<keyword evidence="1" id="KW-0812">Transmembrane</keyword>
<gene>
    <name evidence="2" type="ORF">CEXT_228061</name>
</gene>
<reference evidence="2 3" key="1">
    <citation type="submission" date="2021-06" db="EMBL/GenBank/DDBJ databases">
        <title>Caerostris extrusa draft genome.</title>
        <authorList>
            <person name="Kono N."/>
            <person name="Arakawa K."/>
        </authorList>
    </citation>
    <scope>NUCLEOTIDE SEQUENCE [LARGE SCALE GENOMIC DNA]</scope>
</reference>
<proteinExistence type="predicted"/>
<dbReference type="EMBL" id="BPLR01011566">
    <property type="protein sequence ID" value="GIY47318.1"/>
    <property type="molecule type" value="Genomic_DNA"/>
</dbReference>
<keyword evidence="3" id="KW-1185">Reference proteome</keyword>
<protein>
    <submittedName>
        <fullName evidence="2">Uncharacterized protein</fullName>
    </submittedName>
</protein>
<dbReference type="AlphaFoldDB" id="A0AAV4TL27"/>
<evidence type="ECO:0000256" key="1">
    <source>
        <dbReference type="SAM" id="Phobius"/>
    </source>
</evidence>
<evidence type="ECO:0000313" key="2">
    <source>
        <dbReference type="EMBL" id="GIY47318.1"/>
    </source>
</evidence>
<comment type="caution">
    <text evidence="2">The sequence shown here is derived from an EMBL/GenBank/DDBJ whole genome shotgun (WGS) entry which is preliminary data.</text>
</comment>
<accession>A0AAV4TL27</accession>
<keyword evidence="1" id="KW-1133">Transmembrane helix</keyword>
<sequence length="108" mass="12141">MLGLCLASMGSPWGQVIGACSRLILFGDITVNINVLFYCVGYNNYRIKKTEDTTVSMVTLVVFLVLNLDAFHQASFYLFQAKPEDRKTETMVAIGAGLWRHEKCLIFL</sequence>
<feature type="transmembrane region" description="Helical" evidence="1">
    <location>
        <begin position="24"/>
        <end position="45"/>
    </location>
</feature>
<feature type="transmembrane region" description="Helical" evidence="1">
    <location>
        <begin position="57"/>
        <end position="79"/>
    </location>
</feature>
<evidence type="ECO:0000313" key="3">
    <source>
        <dbReference type="Proteomes" id="UP001054945"/>
    </source>
</evidence>
<name>A0AAV4TL27_CAEEX</name>
<dbReference type="Proteomes" id="UP001054945">
    <property type="component" value="Unassembled WGS sequence"/>
</dbReference>
<organism evidence="2 3">
    <name type="scientific">Caerostris extrusa</name>
    <name type="common">Bark spider</name>
    <name type="synonym">Caerostris bankana</name>
    <dbReference type="NCBI Taxonomy" id="172846"/>
    <lineage>
        <taxon>Eukaryota</taxon>
        <taxon>Metazoa</taxon>
        <taxon>Ecdysozoa</taxon>
        <taxon>Arthropoda</taxon>
        <taxon>Chelicerata</taxon>
        <taxon>Arachnida</taxon>
        <taxon>Araneae</taxon>
        <taxon>Araneomorphae</taxon>
        <taxon>Entelegynae</taxon>
        <taxon>Araneoidea</taxon>
        <taxon>Araneidae</taxon>
        <taxon>Caerostris</taxon>
    </lineage>
</organism>
<keyword evidence="1" id="KW-0472">Membrane</keyword>